<comment type="caution">
    <text evidence="7">The sequence shown here is derived from an EMBL/GenBank/DDBJ whole genome shotgun (WGS) entry which is preliminary data.</text>
</comment>
<protein>
    <recommendedName>
        <fullName evidence="6">Pectinesterase catalytic domain-containing protein</fullName>
    </recommendedName>
</protein>
<dbReference type="InterPro" id="IPR012334">
    <property type="entry name" value="Pectin_lyas_fold"/>
</dbReference>
<evidence type="ECO:0000313" key="7">
    <source>
        <dbReference type="EMBL" id="KAJ7014905.1"/>
    </source>
</evidence>
<dbReference type="Gene3D" id="2.160.20.10">
    <property type="entry name" value="Single-stranded right-handed beta-helix, Pectin lyase-like"/>
    <property type="match status" value="1"/>
</dbReference>
<dbReference type="GO" id="GO:0042545">
    <property type="term" value="P:cell wall modification"/>
    <property type="evidence" value="ECO:0007669"/>
    <property type="project" value="InterPro"/>
</dbReference>
<name>A0AAD6RUM0_9ROSI</name>
<dbReference type="EMBL" id="JAQIZT010000001">
    <property type="protein sequence ID" value="KAJ7014905.1"/>
    <property type="molecule type" value="Genomic_DNA"/>
</dbReference>
<dbReference type="Pfam" id="PF01095">
    <property type="entry name" value="Pectinesterase"/>
    <property type="match status" value="1"/>
</dbReference>
<keyword evidence="3" id="KW-0964">Secreted</keyword>
<keyword evidence="3" id="KW-0134">Cell wall</keyword>
<dbReference type="GO" id="GO:0030599">
    <property type="term" value="F:pectinesterase activity"/>
    <property type="evidence" value="ECO:0007669"/>
    <property type="project" value="InterPro"/>
</dbReference>
<dbReference type="InterPro" id="IPR000070">
    <property type="entry name" value="Pectinesterase_cat"/>
</dbReference>
<organism evidence="7 8">
    <name type="scientific">Populus alba x Populus x berolinensis</name>
    <dbReference type="NCBI Taxonomy" id="444605"/>
    <lineage>
        <taxon>Eukaryota</taxon>
        <taxon>Viridiplantae</taxon>
        <taxon>Streptophyta</taxon>
        <taxon>Embryophyta</taxon>
        <taxon>Tracheophyta</taxon>
        <taxon>Spermatophyta</taxon>
        <taxon>Magnoliopsida</taxon>
        <taxon>eudicotyledons</taxon>
        <taxon>Gunneridae</taxon>
        <taxon>Pentapetalae</taxon>
        <taxon>rosids</taxon>
        <taxon>fabids</taxon>
        <taxon>Malpighiales</taxon>
        <taxon>Salicaceae</taxon>
        <taxon>Saliceae</taxon>
        <taxon>Populus</taxon>
    </lineage>
</organism>
<evidence type="ECO:0000256" key="5">
    <source>
        <dbReference type="ARBA" id="ARBA00023085"/>
    </source>
</evidence>
<sequence>MFRSITTEKIDPGFDFKNERTSPAVVASLSASDTDIVQPLKRDRKQLKSSVGNVEARVVEIKVKDGLRYVKSWIYEEKVEVAKKNKNGMIAGEGMDFTTVTGSLGVLDGSPTFRSASLDQKSNKLWLSLQGSLRQTERTWSLHKVGLIQIKILGSQSRTVSLFQTLIFK</sequence>
<dbReference type="SUPFAM" id="SSF51126">
    <property type="entry name" value="Pectin lyase-like"/>
    <property type="match status" value="1"/>
</dbReference>
<gene>
    <name evidence="7" type="ORF">NC653_004261</name>
</gene>
<dbReference type="Proteomes" id="UP001164929">
    <property type="component" value="Chromosome 1"/>
</dbReference>
<comment type="pathway">
    <text evidence="2">Glycan metabolism; pectin degradation; 2-dehydro-3-deoxy-D-gluconate from pectin: step 1/5.</text>
</comment>
<evidence type="ECO:0000256" key="2">
    <source>
        <dbReference type="ARBA" id="ARBA00005184"/>
    </source>
</evidence>
<evidence type="ECO:0000313" key="8">
    <source>
        <dbReference type="Proteomes" id="UP001164929"/>
    </source>
</evidence>
<dbReference type="InterPro" id="IPR011050">
    <property type="entry name" value="Pectin_lyase_fold/virulence"/>
</dbReference>
<evidence type="ECO:0000256" key="3">
    <source>
        <dbReference type="ARBA" id="ARBA00022512"/>
    </source>
</evidence>
<proteinExistence type="predicted"/>
<comment type="subcellular location">
    <subcellularLocation>
        <location evidence="1">Secreted</location>
        <location evidence="1">Cell wall</location>
    </subcellularLocation>
</comment>
<evidence type="ECO:0000256" key="1">
    <source>
        <dbReference type="ARBA" id="ARBA00004191"/>
    </source>
</evidence>
<keyword evidence="5" id="KW-0063">Aspartyl esterase</keyword>
<feature type="domain" description="Pectinesterase catalytic" evidence="6">
    <location>
        <begin position="62"/>
        <end position="124"/>
    </location>
</feature>
<evidence type="ECO:0000256" key="4">
    <source>
        <dbReference type="ARBA" id="ARBA00022801"/>
    </source>
</evidence>
<dbReference type="AlphaFoldDB" id="A0AAD6RUM0"/>
<evidence type="ECO:0000259" key="6">
    <source>
        <dbReference type="Pfam" id="PF01095"/>
    </source>
</evidence>
<keyword evidence="4" id="KW-0378">Hydrolase</keyword>
<accession>A0AAD6RUM0</accession>
<reference evidence="7 8" key="1">
    <citation type="journal article" date="2023" name="Mol. Ecol. Resour.">
        <title>Chromosome-level genome assembly of a triploid poplar Populus alba 'Berolinensis'.</title>
        <authorList>
            <person name="Chen S."/>
            <person name="Yu Y."/>
            <person name="Wang X."/>
            <person name="Wang S."/>
            <person name="Zhang T."/>
            <person name="Zhou Y."/>
            <person name="He R."/>
            <person name="Meng N."/>
            <person name="Wang Y."/>
            <person name="Liu W."/>
            <person name="Liu Z."/>
            <person name="Liu J."/>
            <person name="Guo Q."/>
            <person name="Huang H."/>
            <person name="Sederoff R.R."/>
            <person name="Wang G."/>
            <person name="Qu G."/>
            <person name="Chen S."/>
        </authorList>
    </citation>
    <scope>NUCLEOTIDE SEQUENCE [LARGE SCALE GENOMIC DNA]</scope>
    <source>
        <strain evidence="7">SC-2020</strain>
    </source>
</reference>
<keyword evidence="8" id="KW-1185">Reference proteome</keyword>